<evidence type="ECO:0000313" key="1">
    <source>
        <dbReference type="EMBL" id="ANH73169.1"/>
    </source>
</evidence>
<dbReference type="Proteomes" id="UP000077927">
    <property type="component" value="Chromosome 1"/>
</dbReference>
<organism evidence="1 2">
    <name type="scientific">Ralstonia insidiosa</name>
    <dbReference type="NCBI Taxonomy" id="190721"/>
    <lineage>
        <taxon>Bacteria</taxon>
        <taxon>Pseudomonadati</taxon>
        <taxon>Pseudomonadota</taxon>
        <taxon>Betaproteobacteria</taxon>
        <taxon>Burkholderiales</taxon>
        <taxon>Burkholderiaceae</taxon>
        <taxon>Ralstonia</taxon>
    </lineage>
</organism>
<dbReference type="EMBL" id="CP012605">
    <property type="protein sequence ID" value="ANH73169.1"/>
    <property type="molecule type" value="Genomic_DNA"/>
</dbReference>
<accession>A0AAC9FQT7</accession>
<gene>
    <name evidence="1" type="ORF">ACS15_0733</name>
</gene>
<dbReference type="KEGG" id="rin:ACS15_0733"/>
<reference evidence="1 2" key="1">
    <citation type="submission" date="2015-09" db="EMBL/GenBank/DDBJ databases">
        <authorList>
            <person name="Xu Y."/>
            <person name="Nagy A."/>
            <person name="Liu N.T."/>
            <person name="Nou X."/>
        </authorList>
    </citation>
    <scope>NUCLEOTIDE SEQUENCE [LARGE SCALE GENOMIC DNA]</scope>
    <source>
        <strain evidence="1 2">FC1138</strain>
    </source>
</reference>
<dbReference type="AlphaFoldDB" id="A0AAC9FQT7"/>
<evidence type="ECO:0000313" key="2">
    <source>
        <dbReference type="Proteomes" id="UP000077927"/>
    </source>
</evidence>
<name>A0AAC9FQT7_9RALS</name>
<sequence length="38" mass="4196">MACARADATDRLCAGAMQIDEAREIARMEIVKKVPTPY</sequence>
<proteinExistence type="predicted"/>
<protein>
    <submittedName>
        <fullName evidence="1">Uncharacterized protein</fullName>
    </submittedName>
</protein>